<dbReference type="Proteomes" id="UP000887159">
    <property type="component" value="Unassembled WGS sequence"/>
</dbReference>
<sequence length="203" mass="21975">MSMQRSVASDDVEEEPELNPKYVLNMGGSCLAQLSQNWLLRHKILHSLLGNILPSASSIKPTTQIDSRLPEPISSAAALDNSLNTSVSSLSAETRSLTTEIQPLFPLPESSKYVPVYTDGSKTAGHVGCGVVFNITILSFTLHNSMSVFSAELTAILVALQHILVSIVYGKRLGINRSSTNCIAFILPLLIGQHYQCEDMMSA</sequence>
<organism evidence="2 3">
    <name type="scientific">Trichonephila clavipes</name>
    <name type="common">Golden silk orbweaver</name>
    <name type="synonym">Nephila clavipes</name>
    <dbReference type="NCBI Taxonomy" id="2585209"/>
    <lineage>
        <taxon>Eukaryota</taxon>
        <taxon>Metazoa</taxon>
        <taxon>Ecdysozoa</taxon>
        <taxon>Arthropoda</taxon>
        <taxon>Chelicerata</taxon>
        <taxon>Arachnida</taxon>
        <taxon>Araneae</taxon>
        <taxon>Araneomorphae</taxon>
        <taxon>Entelegynae</taxon>
        <taxon>Araneoidea</taxon>
        <taxon>Nephilidae</taxon>
        <taxon>Trichonephila</taxon>
    </lineage>
</organism>
<keyword evidence="1" id="KW-1133">Transmembrane helix</keyword>
<feature type="transmembrane region" description="Helical" evidence="1">
    <location>
        <begin position="148"/>
        <end position="169"/>
    </location>
</feature>
<accession>A0A8X6SA89</accession>
<evidence type="ECO:0000256" key="1">
    <source>
        <dbReference type="SAM" id="Phobius"/>
    </source>
</evidence>
<dbReference type="Gene3D" id="3.30.420.10">
    <property type="entry name" value="Ribonuclease H-like superfamily/Ribonuclease H"/>
    <property type="match status" value="1"/>
</dbReference>
<keyword evidence="1" id="KW-0472">Membrane</keyword>
<gene>
    <name evidence="2" type="ORF">TNCV_1942111</name>
</gene>
<dbReference type="SUPFAM" id="SSF53098">
    <property type="entry name" value="Ribonuclease H-like"/>
    <property type="match status" value="1"/>
</dbReference>
<name>A0A8X6SA89_TRICX</name>
<dbReference type="GO" id="GO:0003676">
    <property type="term" value="F:nucleic acid binding"/>
    <property type="evidence" value="ECO:0007669"/>
    <property type="project" value="InterPro"/>
</dbReference>
<feature type="transmembrane region" description="Helical" evidence="1">
    <location>
        <begin position="123"/>
        <end position="142"/>
    </location>
</feature>
<proteinExistence type="predicted"/>
<protein>
    <recommendedName>
        <fullName evidence="4">RNase H type-1 domain-containing protein</fullName>
    </recommendedName>
</protein>
<keyword evidence="1" id="KW-0812">Transmembrane</keyword>
<evidence type="ECO:0000313" key="3">
    <source>
        <dbReference type="Proteomes" id="UP000887159"/>
    </source>
</evidence>
<comment type="caution">
    <text evidence="2">The sequence shown here is derived from an EMBL/GenBank/DDBJ whole genome shotgun (WGS) entry which is preliminary data.</text>
</comment>
<evidence type="ECO:0008006" key="4">
    <source>
        <dbReference type="Google" id="ProtNLM"/>
    </source>
</evidence>
<reference evidence="2" key="1">
    <citation type="submission" date="2020-08" db="EMBL/GenBank/DDBJ databases">
        <title>Multicomponent nature underlies the extraordinary mechanical properties of spider dragline silk.</title>
        <authorList>
            <person name="Kono N."/>
            <person name="Nakamura H."/>
            <person name="Mori M."/>
            <person name="Yoshida Y."/>
            <person name="Ohtoshi R."/>
            <person name="Malay A.D."/>
            <person name="Moran D.A.P."/>
            <person name="Tomita M."/>
            <person name="Numata K."/>
            <person name="Arakawa K."/>
        </authorList>
    </citation>
    <scope>NUCLEOTIDE SEQUENCE</scope>
</reference>
<dbReference type="InterPro" id="IPR012337">
    <property type="entry name" value="RNaseH-like_sf"/>
</dbReference>
<dbReference type="InterPro" id="IPR036397">
    <property type="entry name" value="RNaseH_sf"/>
</dbReference>
<evidence type="ECO:0000313" key="2">
    <source>
        <dbReference type="EMBL" id="GFY09401.1"/>
    </source>
</evidence>
<keyword evidence="3" id="KW-1185">Reference proteome</keyword>
<dbReference type="AlphaFoldDB" id="A0A8X6SA89"/>
<dbReference type="EMBL" id="BMAU01021289">
    <property type="protein sequence ID" value="GFY09401.1"/>
    <property type="molecule type" value="Genomic_DNA"/>
</dbReference>